<dbReference type="EMBL" id="CP071793">
    <property type="protein sequence ID" value="QTD51539.1"/>
    <property type="molecule type" value="Genomic_DNA"/>
</dbReference>
<evidence type="ECO:0000313" key="2">
    <source>
        <dbReference type="Proteomes" id="UP000663929"/>
    </source>
</evidence>
<accession>A0A8A4TNH6</accession>
<reference evidence="1" key="1">
    <citation type="submission" date="2021-03" db="EMBL/GenBank/DDBJ databases">
        <title>Acanthopleuribacteraceae sp. M133.</title>
        <authorList>
            <person name="Wang G."/>
        </authorList>
    </citation>
    <scope>NUCLEOTIDE SEQUENCE</scope>
    <source>
        <strain evidence="1">M133</strain>
    </source>
</reference>
<name>A0A8A4TNH6_SULCO</name>
<dbReference type="Proteomes" id="UP000663929">
    <property type="component" value="Chromosome"/>
</dbReference>
<gene>
    <name evidence="1" type="ORF">J3U87_03640</name>
</gene>
<dbReference type="KEGG" id="scor:J3U87_03640"/>
<keyword evidence="2" id="KW-1185">Reference proteome</keyword>
<sequence>MARTEIVHATDVESSPGLDKACIESLEEIIRNGTKDNYYSLFLIYGRVMNGTSLEDAVHLFATDDLRSLYARGFLEMDGINRVLNGESRSFPMHR</sequence>
<protein>
    <submittedName>
        <fullName evidence="1">Uncharacterized protein</fullName>
    </submittedName>
</protein>
<dbReference type="RefSeq" id="WP_237381667.1">
    <property type="nucleotide sequence ID" value="NZ_CP071793.1"/>
</dbReference>
<evidence type="ECO:0000313" key="1">
    <source>
        <dbReference type="EMBL" id="QTD51539.1"/>
    </source>
</evidence>
<proteinExistence type="predicted"/>
<dbReference type="AlphaFoldDB" id="A0A8A4TNH6"/>
<organism evidence="1 2">
    <name type="scientific">Sulfidibacter corallicola</name>
    <dbReference type="NCBI Taxonomy" id="2818388"/>
    <lineage>
        <taxon>Bacteria</taxon>
        <taxon>Pseudomonadati</taxon>
        <taxon>Acidobacteriota</taxon>
        <taxon>Holophagae</taxon>
        <taxon>Acanthopleuribacterales</taxon>
        <taxon>Acanthopleuribacteraceae</taxon>
        <taxon>Sulfidibacter</taxon>
    </lineage>
</organism>